<proteinExistence type="predicted"/>
<evidence type="ECO:0000313" key="2">
    <source>
        <dbReference type="Proteomes" id="UP000597301"/>
    </source>
</evidence>
<dbReference type="EMBL" id="BMHM01000006">
    <property type="protein sequence ID" value="GGC96680.1"/>
    <property type="molecule type" value="Genomic_DNA"/>
</dbReference>
<comment type="caution">
    <text evidence="1">The sequence shown here is derived from an EMBL/GenBank/DDBJ whole genome shotgun (WGS) entry which is preliminary data.</text>
</comment>
<sequence length="70" mass="7551">MNGEGTIIEPSLPCAMAMAMAMLGGNLKLWEGASARNDQVTKLNTLEKLNVATCERELQLAMIKPHSPIP</sequence>
<dbReference type="Proteomes" id="UP000597301">
    <property type="component" value="Unassembled WGS sequence"/>
</dbReference>
<accession>A0ABQ1PG42</accession>
<evidence type="ECO:0000313" key="1">
    <source>
        <dbReference type="EMBL" id="GGC96680.1"/>
    </source>
</evidence>
<reference evidence="2" key="1">
    <citation type="journal article" date="2019" name="Int. J. Syst. Evol. Microbiol.">
        <title>The Global Catalogue of Microorganisms (GCM) 10K type strain sequencing project: providing services to taxonomists for standard genome sequencing and annotation.</title>
        <authorList>
            <consortium name="The Broad Institute Genomics Platform"/>
            <consortium name="The Broad Institute Genome Sequencing Center for Infectious Disease"/>
            <person name="Wu L."/>
            <person name="Ma J."/>
        </authorList>
    </citation>
    <scope>NUCLEOTIDE SEQUENCE [LARGE SCALE GENOMIC DNA]</scope>
    <source>
        <strain evidence="2">CGMCC 1.15122</strain>
    </source>
</reference>
<gene>
    <name evidence="1" type="ORF">GCM10011382_29020</name>
</gene>
<protein>
    <submittedName>
        <fullName evidence="1">Uncharacterized protein</fullName>
    </submittedName>
</protein>
<keyword evidence="2" id="KW-1185">Reference proteome</keyword>
<name>A0ABQ1PG42_9GAMM</name>
<organism evidence="1 2">
    <name type="scientific">Vreelandella lutescens</name>
    <dbReference type="NCBI Taxonomy" id="1602943"/>
    <lineage>
        <taxon>Bacteria</taxon>
        <taxon>Pseudomonadati</taxon>
        <taxon>Pseudomonadota</taxon>
        <taxon>Gammaproteobacteria</taxon>
        <taxon>Oceanospirillales</taxon>
        <taxon>Halomonadaceae</taxon>
        <taxon>Vreelandella</taxon>
    </lineage>
</organism>